<sequence>MAQIYKRGLMTIPAGSATTVHEGFLQTRMRPAKELPSVTLPFCSADWTWESGSIVLEEQYIYTAHFEPLNRRAWSLRERLRSPQVIVYTSSTIIRPCQTEESGVARKSYSTGSERLDATSFKEQIAPHVSLTKILQYKTILAAVELQFGSVVDGFL</sequence>
<proteinExistence type="predicted"/>
<organism evidence="1 2">
    <name type="scientific">Oculimacula yallundae</name>
    <dbReference type="NCBI Taxonomy" id="86028"/>
    <lineage>
        <taxon>Eukaryota</taxon>
        <taxon>Fungi</taxon>
        <taxon>Dikarya</taxon>
        <taxon>Ascomycota</taxon>
        <taxon>Pezizomycotina</taxon>
        <taxon>Leotiomycetes</taxon>
        <taxon>Helotiales</taxon>
        <taxon>Ploettnerulaceae</taxon>
        <taxon>Oculimacula</taxon>
    </lineage>
</organism>
<accession>A0ABR4BTI5</accession>
<gene>
    <name evidence="1" type="ORF">VTL71DRAFT_9007</name>
</gene>
<evidence type="ECO:0000313" key="2">
    <source>
        <dbReference type="Proteomes" id="UP001595075"/>
    </source>
</evidence>
<dbReference type="Proteomes" id="UP001595075">
    <property type="component" value="Unassembled WGS sequence"/>
</dbReference>
<reference evidence="1 2" key="1">
    <citation type="journal article" date="2024" name="Commun. Biol.">
        <title>Comparative genomic analysis of thermophilic fungi reveals convergent evolutionary adaptations and gene losses.</title>
        <authorList>
            <person name="Steindorff A.S."/>
            <person name="Aguilar-Pontes M.V."/>
            <person name="Robinson A.J."/>
            <person name="Andreopoulos B."/>
            <person name="LaButti K."/>
            <person name="Kuo A."/>
            <person name="Mondo S."/>
            <person name="Riley R."/>
            <person name="Otillar R."/>
            <person name="Haridas S."/>
            <person name="Lipzen A."/>
            <person name="Grimwood J."/>
            <person name="Schmutz J."/>
            <person name="Clum A."/>
            <person name="Reid I.D."/>
            <person name="Moisan M.C."/>
            <person name="Butler G."/>
            <person name="Nguyen T.T.M."/>
            <person name="Dewar K."/>
            <person name="Conant G."/>
            <person name="Drula E."/>
            <person name="Henrissat B."/>
            <person name="Hansel C."/>
            <person name="Singer S."/>
            <person name="Hutchinson M.I."/>
            <person name="de Vries R.P."/>
            <person name="Natvig D.O."/>
            <person name="Powell A.J."/>
            <person name="Tsang A."/>
            <person name="Grigoriev I.V."/>
        </authorList>
    </citation>
    <scope>NUCLEOTIDE SEQUENCE [LARGE SCALE GENOMIC DNA]</scope>
    <source>
        <strain evidence="1 2">CBS 494.80</strain>
    </source>
</reference>
<name>A0ABR4BTI5_9HELO</name>
<protein>
    <submittedName>
        <fullName evidence="1">Uncharacterized protein</fullName>
    </submittedName>
</protein>
<keyword evidence="2" id="KW-1185">Reference proteome</keyword>
<evidence type="ECO:0000313" key="1">
    <source>
        <dbReference type="EMBL" id="KAL2060955.1"/>
    </source>
</evidence>
<comment type="caution">
    <text evidence="1">The sequence shown here is derived from an EMBL/GenBank/DDBJ whole genome shotgun (WGS) entry which is preliminary data.</text>
</comment>
<dbReference type="EMBL" id="JAZHXI010000020">
    <property type="protein sequence ID" value="KAL2060955.1"/>
    <property type="molecule type" value="Genomic_DNA"/>
</dbReference>